<protein>
    <submittedName>
        <fullName evidence="1">Uncharacterized protein</fullName>
    </submittedName>
</protein>
<dbReference type="AlphaFoldDB" id="A0A225VBV3"/>
<keyword evidence="2" id="KW-1185">Reference proteome</keyword>
<evidence type="ECO:0000313" key="1">
    <source>
        <dbReference type="EMBL" id="OWZ02863.1"/>
    </source>
</evidence>
<dbReference type="EMBL" id="NBNE01005892">
    <property type="protein sequence ID" value="OWZ02863.1"/>
    <property type="molecule type" value="Genomic_DNA"/>
</dbReference>
<reference evidence="2" key="1">
    <citation type="submission" date="2017-03" db="EMBL/GenBank/DDBJ databases">
        <title>Phytopthora megakarya and P. palmivora, two closely related causual agents of cacao black pod achieved similar genome size and gene model numbers by different mechanisms.</title>
        <authorList>
            <person name="Ali S."/>
            <person name="Shao J."/>
            <person name="Larry D.J."/>
            <person name="Kronmiller B."/>
            <person name="Shen D."/>
            <person name="Strem M.D."/>
            <person name="Melnick R.L."/>
            <person name="Guiltinan M.J."/>
            <person name="Tyler B.M."/>
            <person name="Meinhardt L.W."/>
            <person name="Bailey B.A."/>
        </authorList>
    </citation>
    <scope>NUCLEOTIDE SEQUENCE [LARGE SCALE GENOMIC DNA]</scope>
    <source>
        <strain evidence="2">zdho120</strain>
    </source>
</reference>
<accession>A0A225VBV3</accession>
<gene>
    <name evidence="1" type="ORF">PHMEG_00025504</name>
</gene>
<evidence type="ECO:0000313" key="2">
    <source>
        <dbReference type="Proteomes" id="UP000198211"/>
    </source>
</evidence>
<proteinExistence type="predicted"/>
<sequence>MDVEINASAETFIVKWHGIDAEGDVLIELSRFKGMVKSLEGSQRLELLNSS</sequence>
<organism evidence="1 2">
    <name type="scientific">Phytophthora megakarya</name>
    <dbReference type="NCBI Taxonomy" id="4795"/>
    <lineage>
        <taxon>Eukaryota</taxon>
        <taxon>Sar</taxon>
        <taxon>Stramenopiles</taxon>
        <taxon>Oomycota</taxon>
        <taxon>Peronosporomycetes</taxon>
        <taxon>Peronosporales</taxon>
        <taxon>Peronosporaceae</taxon>
        <taxon>Phytophthora</taxon>
    </lineage>
</organism>
<dbReference type="Proteomes" id="UP000198211">
    <property type="component" value="Unassembled WGS sequence"/>
</dbReference>
<name>A0A225VBV3_9STRA</name>
<comment type="caution">
    <text evidence="1">The sequence shown here is derived from an EMBL/GenBank/DDBJ whole genome shotgun (WGS) entry which is preliminary data.</text>
</comment>